<evidence type="ECO:0000256" key="3">
    <source>
        <dbReference type="ARBA" id="ARBA00022833"/>
    </source>
</evidence>
<accession>A0A2R6P7V1</accession>
<dbReference type="InterPro" id="IPR034751">
    <property type="entry name" value="Yippee"/>
</dbReference>
<sequence length="120" mass="13976">MDEFDQTPDVHFFLCRECRTHIALTQELLFTVLEYDLGIFRNTVNMDVEGDPRRHRIFDMRTAADASCTQCSRLLGCKLVVVPDETMFVQVGRFILDLRRLLLWDGSQILYAHTHSPVED</sequence>
<dbReference type="GO" id="GO:0046872">
    <property type="term" value="F:metal ion binding"/>
    <property type="evidence" value="ECO:0007669"/>
    <property type="project" value="UniProtKB-KW"/>
</dbReference>
<reference evidence="6 7" key="1">
    <citation type="submission" date="2017-07" db="EMBL/GenBank/DDBJ databases">
        <title>An improved, manually edited Actinidia chinensis var. chinensis (kiwifruit) genome highlights the challenges associated with draft genomes and gene prediction in plants.</title>
        <authorList>
            <person name="Pilkington S."/>
            <person name="Crowhurst R."/>
            <person name="Hilario E."/>
            <person name="Nardozza S."/>
            <person name="Fraser L."/>
            <person name="Peng Y."/>
            <person name="Gunaseelan K."/>
            <person name="Simpson R."/>
            <person name="Tahir J."/>
            <person name="Deroles S."/>
            <person name="Templeton K."/>
            <person name="Luo Z."/>
            <person name="Davy M."/>
            <person name="Cheng C."/>
            <person name="Mcneilage M."/>
            <person name="Scaglione D."/>
            <person name="Liu Y."/>
            <person name="Zhang Q."/>
            <person name="Datson P."/>
            <person name="De Silva N."/>
            <person name="Gardiner S."/>
            <person name="Bassett H."/>
            <person name="Chagne D."/>
            <person name="Mccallum J."/>
            <person name="Dzierzon H."/>
            <person name="Deng C."/>
            <person name="Wang Y.-Y."/>
            <person name="Barron N."/>
            <person name="Manako K."/>
            <person name="Bowen J."/>
            <person name="Foster T."/>
            <person name="Erridge Z."/>
            <person name="Tiffin H."/>
            <person name="Waite C."/>
            <person name="Davies K."/>
            <person name="Grierson E."/>
            <person name="Laing W."/>
            <person name="Kirk R."/>
            <person name="Chen X."/>
            <person name="Wood M."/>
            <person name="Montefiori M."/>
            <person name="Brummell D."/>
            <person name="Schwinn K."/>
            <person name="Catanach A."/>
            <person name="Fullerton C."/>
            <person name="Li D."/>
            <person name="Meiyalaghan S."/>
            <person name="Nieuwenhuizen N."/>
            <person name="Read N."/>
            <person name="Prakash R."/>
            <person name="Hunter D."/>
            <person name="Zhang H."/>
            <person name="Mckenzie M."/>
            <person name="Knabel M."/>
            <person name="Harris A."/>
            <person name="Allan A."/>
            <person name="Chen A."/>
            <person name="Janssen B."/>
            <person name="Plunkett B."/>
            <person name="Dwamena C."/>
            <person name="Voogd C."/>
            <person name="Leif D."/>
            <person name="Lafferty D."/>
            <person name="Souleyre E."/>
            <person name="Varkonyi-Gasic E."/>
            <person name="Gambi F."/>
            <person name="Hanley J."/>
            <person name="Yao J.-L."/>
            <person name="Cheung J."/>
            <person name="David K."/>
            <person name="Warren B."/>
            <person name="Marsh K."/>
            <person name="Snowden K."/>
            <person name="Lin-Wang K."/>
            <person name="Brian L."/>
            <person name="Martinez-Sanchez M."/>
            <person name="Wang M."/>
            <person name="Ileperuma N."/>
            <person name="Macnee N."/>
            <person name="Campin R."/>
            <person name="Mcatee P."/>
            <person name="Drummond R."/>
            <person name="Espley R."/>
            <person name="Ireland H."/>
            <person name="Wu R."/>
            <person name="Atkinson R."/>
            <person name="Karunairetnam S."/>
            <person name="Bulley S."/>
            <person name="Chunkath S."/>
            <person name="Hanley Z."/>
            <person name="Storey R."/>
            <person name="Thrimawithana A."/>
            <person name="Thomson S."/>
            <person name="David C."/>
            <person name="Testolin R."/>
        </authorList>
    </citation>
    <scope>NUCLEOTIDE SEQUENCE [LARGE SCALE GENOMIC DNA]</scope>
    <source>
        <strain evidence="7">cv. Red5</strain>
        <tissue evidence="6">Young leaf</tissue>
    </source>
</reference>
<keyword evidence="7" id="KW-1185">Reference proteome</keyword>
<dbReference type="EMBL" id="NKQK01000028">
    <property type="protein sequence ID" value="PSR86683.1"/>
    <property type="molecule type" value="Genomic_DNA"/>
</dbReference>
<organism evidence="6 7">
    <name type="scientific">Actinidia chinensis var. chinensis</name>
    <name type="common">Chinese soft-hair kiwi</name>
    <dbReference type="NCBI Taxonomy" id="1590841"/>
    <lineage>
        <taxon>Eukaryota</taxon>
        <taxon>Viridiplantae</taxon>
        <taxon>Streptophyta</taxon>
        <taxon>Embryophyta</taxon>
        <taxon>Tracheophyta</taxon>
        <taxon>Spermatophyta</taxon>
        <taxon>Magnoliopsida</taxon>
        <taxon>eudicotyledons</taxon>
        <taxon>Gunneridae</taxon>
        <taxon>Pentapetalae</taxon>
        <taxon>asterids</taxon>
        <taxon>Ericales</taxon>
        <taxon>Actinidiaceae</taxon>
        <taxon>Actinidia</taxon>
    </lineage>
</organism>
<dbReference type="AlphaFoldDB" id="A0A2R6P7V1"/>
<gene>
    <name evidence="6" type="ORF">CEY00_Acc32307</name>
</gene>
<evidence type="ECO:0000313" key="7">
    <source>
        <dbReference type="Proteomes" id="UP000241394"/>
    </source>
</evidence>
<proteinExistence type="inferred from homology"/>
<evidence type="ECO:0000256" key="4">
    <source>
        <dbReference type="RuleBase" id="RU110713"/>
    </source>
</evidence>
<dbReference type="STRING" id="1590841.A0A2R6P7V1"/>
<keyword evidence="2" id="KW-0479">Metal-binding</keyword>
<keyword evidence="3" id="KW-0862">Zinc</keyword>
<comment type="caution">
    <text evidence="6">The sequence shown here is derived from an EMBL/GenBank/DDBJ whole genome shotgun (WGS) entry which is preliminary data.</text>
</comment>
<dbReference type="InParanoid" id="A0A2R6P7V1"/>
<dbReference type="PANTHER" id="PTHR13848">
    <property type="entry name" value="PROTEIN YIPPEE-LIKE CG15309-RELATED"/>
    <property type="match status" value="1"/>
</dbReference>
<evidence type="ECO:0000313" key="6">
    <source>
        <dbReference type="EMBL" id="PSR86683.1"/>
    </source>
</evidence>
<dbReference type="OMA" id="RECRTHI"/>
<evidence type="ECO:0000256" key="2">
    <source>
        <dbReference type="ARBA" id="ARBA00022723"/>
    </source>
</evidence>
<feature type="domain" description="Yippee" evidence="5">
    <location>
        <begin position="11"/>
        <end position="105"/>
    </location>
</feature>
<evidence type="ECO:0000259" key="5">
    <source>
        <dbReference type="PROSITE" id="PS51792"/>
    </source>
</evidence>
<dbReference type="PROSITE" id="PS51792">
    <property type="entry name" value="YIPPEE"/>
    <property type="match status" value="1"/>
</dbReference>
<name>A0A2R6P7V1_ACTCC</name>
<dbReference type="InterPro" id="IPR039058">
    <property type="entry name" value="Yippee_fam"/>
</dbReference>
<dbReference type="InterPro" id="IPR004910">
    <property type="entry name" value="Yippee/Mis18/Cereblon"/>
</dbReference>
<dbReference type="OrthoDB" id="1744785at2759"/>
<dbReference type="Proteomes" id="UP000241394">
    <property type="component" value="Chromosome LG28"/>
</dbReference>
<evidence type="ECO:0000256" key="1">
    <source>
        <dbReference type="ARBA" id="ARBA00005613"/>
    </source>
</evidence>
<comment type="similarity">
    <text evidence="1 4">Belongs to the yippee family.</text>
</comment>
<dbReference type="Gramene" id="PSR86683">
    <property type="protein sequence ID" value="PSR86683"/>
    <property type="gene ID" value="CEY00_Acc32307"/>
</dbReference>
<dbReference type="Pfam" id="PF03226">
    <property type="entry name" value="Yippee-Mis18"/>
    <property type="match status" value="1"/>
</dbReference>
<protein>
    <recommendedName>
        <fullName evidence="4">Protein yippee-like</fullName>
    </recommendedName>
</protein>
<reference evidence="7" key="2">
    <citation type="journal article" date="2018" name="BMC Genomics">
        <title>A manually annotated Actinidia chinensis var. chinensis (kiwifruit) genome highlights the challenges associated with draft genomes and gene prediction in plants.</title>
        <authorList>
            <person name="Pilkington S.M."/>
            <person name="Crowhurst R."/>
            <person name="Hilario E."/>
            <person name="Nardozza S."/>
            <person name="Fraser L."/>
            <person name="Peng Y."/>
            <person name="Gunaseelan K."/>
            <person name="Simpson R."/>
            <person name="Tahir J."/>
            <person name="Deroles S.C."/>
            <person name="Templeton K."/>
            <person name="Luo Z."/>
            <person name="Davy M."/>
            <person name="Cheng C."/>
            <person name="McNeilage M."/>
            <person name="Scaglione D."/>
            <person name="Liu Y."/>
            <person name="Zhang Q."/>
            <person name="Datson P."/>
            <person name="De Silva N."/>
            <person name="Gardiner S.E."/>
            <person name="Bassett H."/>
            <person name="Chagne D."/>
            <person name="McCallum J."/>
            <person name="Dzierzon H."/>
            <person name="Deng C."/>
            <person name="Wang Y.Y."/>
            <person name="Barron L."/>
            <person name="Manako K."/>
            <person name="Bowen J."/>
            <person name="Foster T.M."/>
            <person name="Erridge Z.A."/>
            <person name="Tiffin H."/>
            <person name="Waite C.N."/>
            <person name="Davies K.M."/>
            <person name="Grierson E.P."/>
            <person name="Laing W.A."/>
            <person name="Kirk R."/>
            <person name="Chen X."/>
            <person name="Wood M."/>
            <person name="Montefiori M."/>
            <person name="Brummell D.A."/>
            <person name="Schwinn K.E."/>
            <person name="Catanach A."/>
            <person name="Fullerton C."/>
            <person name="Li D."/>
            <person name="Meiyalaghan S."/>
            <person name="Nieuwenhuizen N."/>
            <person name="Read N."/>
            <person name="Prakash R."/>
            <person name="Hunter D."/>
            <person name="Zhang H."/>
            <person name="McKenzie M."/>
            <person name="Knabel M."/>
            <person name="Harris A."/>
            <person name="Allan A.C."/>
            <person name="Gleave A."/>
            <person name="Chen A."/>
            <person name="Janssen B.J."/>
            <person name="Plunkett B."/>
            <person name="Ampomah-Dwamena C."/>
            <person name="Voogd C."/>
            <person name="Leif D."/>
            <person name="Lafferty D."/>
            <person name="Souleyre E.J.F."/>
            <person name="Varkonyi-Gasic E."/>
            <person name="Gambi F."/>
            <person name="Hanley J."/>
            <person name="Yao J.L."/>
            <person name="Cheung J."/>
            <person name="David K.M."/>
            <person name="Warren B."/>
            <person name="Marsh K."/>
            <person name="Snowden K.C."/>
            <person name="Lin-Wang K."/>
            <person name="Brian L."/>
            <person name="Martinez-Sanchez M."/>
            <person name="Wang M."/>
            <person name="Ileperuma N."/>
            <person name="Macnee N."/>
            <person name="Campin R."/>
            <person name="McAtee P."/>
            <person name="Drummond R.S.M."/>
            <person name="Espley R.V."/>
            <person name="Ireland H.S."/>
            <person name="Wu R."/>
            <person name="Atkinson R.G."/>
            <person name="Karunairetnam S."/>
            <person name="Bulley S."/>
            <person name="Chunkath S."/>
            <person name="Hanley Z."/>
            <person name="Storey R."/>
            <person name="Thrimawithana A.H."/>
            <person name="Thomson S."/>
            <person name="David C."/>
            <person name="Testolin R."/>
            <person name="Huang H."/>
            <person name="Hellens R.P."/>
            <person name="Schaffer R.J."/>
        </authorList>
    </citation>
    <scope>NUCLEOTIDE SEQUENCE [LARGE SCALE GENOMIC DNA]</scope>
    <source>
        <strain evidence="7">cv. Red5</strain>
    </source>
</reference>